<comment type="caution">
    <text evidence="1">The sequence shown here is derived from an EMBL/GenBank/DDBJ whole genome shotgun (WGS) entry which is preliminary data.</text>
</comment>
<accession>A0A0P8WAZ6</accession>
<protein>
    <submittedName>
        <fullName evidence="1">Uncharacterized protein</fullName>
    </submittedName>
</protein>
<organism evidence="1 2">
    <name type="scientific">Oxobacter pfennigii</name>
    <dbReference type="NCBI Taxonomy" id="36849"/>
    <lineage>
        <taxon>Bacteria</taxon>
        <taxon>Bacillati</taxon>
        <taxon>Bacillota</taxon>
        <taxon>Clostridia</taxon>
        <taxon>Eubacteriales</taxon>
        <taxon>Clostridiaceae</taxon>
        <taxon>Oxobacter</taxon>
    </lineage>
</organism>
<sequence>MKFYSYYIVLVLIKKWGIMADFFEKVMDEMDKYMKAMGHKTGKFAGDARVWLEVNSLKKERDEVLKDLGSLVYKMNRRSAFDEKRIIERCRKIDDLNLRIKAAKEEKDLSYYEHRLHGERKRKHKDKRKENREGAGLVEADYYEIEEPDDI</sequence>
<keyword evidence="2" id="KW-1185">Reference proteome</keyword>
<dbReference type="AlphaFoldDB" id="A0A0P8WAZ6"/>
<proteinExistence type="predicted"/>
<evidence type="ECO:0000313" key="1">
    <source>
        <dbReference type="EMBL" id="KPU45105.1"/>
    </source>
</evidence>
<evidence type="ECO:0000313" key="2">
    <source>
        <dbReference type="Proteomes" id="UP000050326"/>
    </source>
</evidence>
<name>A0A0P8WAZ6_9CLOT</name>
<reference evidence="1 2" key="1">
    <citation type="submission" date="2015-09" db="EMBL/GenBank/DDBJ databases">
        <title>Genome sequence of Oxobacter pfennigii DSM 3222.</title>
        <authorList>
            <person name="Poehlein A."/>
            <person name="Bengelsdorf F.R."/>
            <person name="Schiel-Bengelsdorf B."/>
            <person name="Duerre P."/>
            <person name="Daniel R."/>
        </authorList>
    </citation>
    <scope>NUCLEOTIDE SEQUENCE [LARGE SCALE GENOMIC DNA]</scope>
    <source>
        <strain evidence="1 2">DSM 3222</strain>
    </source>
</reference>
<dbReference type="EMBL" id="LKET01000027">
    <property type="protein sequence ID" value="KPU45105.1"/>
    <property type="molecule type" value="Genomic_DNA"/>
</dbReference>
<dbReference type="Proteomes" id="UP000050326">
    <property type="component" value="Unassembled WGS sequence"/>
</dbReference>
<gene>
    <name evidence="1" type="ORF">OXPF_12310</name>
</gene>